<protein>
    <submittedName>
        <fullName evidence="2">Uncharacterized protein</fullName>
    </submittedName>
</protein>
<gene>
    <name evidence="2" type="ORF">KSX_80430</name>
</gene>
<feature type="transmembrane region" description="Helical" evidence="1">
    <location>
        <begin position="122"/>
        <end position="146"/>
    </location>
</feature>
<evidence type="ECO:0000313" key="2">
    <source>
        <dbReference type="EMBL" id="GHO49880.1"/>
    </source>
</evidence>
<dbReference type="AlphaFoldDB" id="A0A8J3MYP1"/>
<dbReference type="EMBL" id="BNJF01000006">
    <property type="protein sequence ID" value="GHO49880.1"/>
    <property type="molecule type" value="Genomic_DNA"/>
</dbReference>
<reference evidence="2" key="1">
    <citation type="submission" date="2020-10" db="EMBL/GenBank/DDBJ databases">
        <title>Taxonomic study of unclassified bacteria belonging to the class Ktedonobacteria.</title>
        <authorList>
            <person name="Yabe S."/>
            <person name="Wang C.M."/>
            <person name="Zheng Y."/>
            <person name="Sakai Y."/>
            <person name="Cavaletti L."/>
            <person name="Monciardini P."/>
            <person name="Donadio S."/>
        </authorList>
    </citation>
    <scope>NUCLEOTIDE SEQUENCE</scope>
    <source>
        <strain evidence="2">SOSP1-1</strain>
    </source>
</reference>
<keyword evidence="1" id="KW-0812">Transmembrane</keyword>
<keyword evidence="1" id="KW-1133">Transmembrane helix</keyword>
<comment type="caution">
    <text evidence="2">The sequence shown here is derived from an EMBL/GenBank/DDBJ whole genome shotgun (WGS) entry which is preliminary data.</text>
</comment>
<keyword evidence="1" id="KW-0472">Membrane</keyword>
<proteinExistence type="predicted"/>
<organism evidence="2 3">
    <name type="scientific">Ktedonospora formicarum</name>
    <dbReference type="NCBI Taxonomy" id="2778364"/>
    <lineage>
        <taxon>Bacteria</taxon>
        <taxon>Bacillati</taxon>
        <taxon>Chloroflexota</taxon>
        <taxon>Ktedonobacteria</taxon>
        <taxon>Ktedonobacterales</taxon>
        <taxon>Ktedonobacteraceae</taxon>
        <taxon>Ktedonospora</taxon>
    </lineage>
</organism>
<name>A0A8J3MYP1_9CHLR</name>
<evidence type="ECO:0000313" key="3">
    <source>
        <dbReference type="Proteomes" id="UP000612362"/>
    </source>
</evidence>
<keyword evidence="3" id="KW-1185">Reference proteome</keyword>
<sequence length="282" mass="30038">MAQNFPFWNTLSEEARQAYEIAERMLQNQETIGQASKFLNRRGISWSAERLANGLKKVTEAMEQYGVESPQATQVITHGTEAATEAMEAAAMEAAAEQGIVRRALSAIGRWILKRLGLSEGVSLVGATLTGALAATVVLGLLAWGLSSWLGSLSGGHSVQLGEQKNKSHYARVDVPGCQSAGPYFIYVLNIESGGSIYICGKEGAQKPSCNFVDGGPPPCAGQPNVGVLGTLDKSEGYDTYDQAVAAYCRMRTETHPAYGGTKGTVNGQLYWLDNAPKCPGD</sequence>
<evidence type="ECO:0000256" key="1">
    <source>
        <dbReference type="SAM" id="Phobius"/>
    </source>
</evidence>
<dbReference type="Proteomes" id="UP000612362">
    <property type="component" value="Unassembled WGS sequence"/>
</dbReference>
<accession>A0A8J3MYP1</accession>
<dbReference type="RefSeq" id="WP_220198958.1">
    <property type="nucleotide sequence ID" value="NZ_BNJF01000006.1"/>
</dbReference>